<keyword evidence="1" id="KW-0336">GPI-anchor</keyword>
<feature type="transmembrane region" description="Helical" evidence="2">
    <location>
        <begin position="23"/>
        <end position="46"/>
    </location>
</feature>
<comment type="catalytic activity">
    <reaction evidence="1">
        <text>an L-aminoacyl-L-amino acid + H2O = 2 an L-alpha-amino acid</text>
        <dbReference type="Rhea" id="RHEA:48940"/>
        <dbReference type="ChEBI" id="CHEBI:15377"/>
        <dbReference type="ChEBI" id="CHEBI:59869"/>
        <dbReference type="ChEBI" id="CHEBI:77460"/>
        <dbReference type="EC" id="3.4.13.19"/>
    </reaction>
</comment>
<comment type="similarity">
    <text evidence="1">Belongs to the metallo-dependent hydrolases superfamily. Peptidase M19 family.</text>
</comment>
<keyword evidence="1" id="KW-0325">Glycoprotein</keyword>
<dbReference type="AlphaFoldDB" id="A0AAN9VUD9"/>
<evidence type="ECO:0000256" key="1">
    <source>
        <dbReference type="RuleBase" id="RU341113"/>
    </source>
</evidence>
<dbReference type="GO" id="GO:0098552">
    <property type="term" value="C:side of membrane"/>
    <property type="evidence" value="ECO:0007669"/>
    <property type="project" value="UniProtKB-KW"/>
</dbReference>
<dbReference type="EC" id="3.4.13.19" evidence="1"/>
<dbReference type="GO" id="GO:0006508">
    <property type="term" value="P:proteolysis"/>
    <property type="evidence" value="ECO:0007669"/>
    <property type="project" value="UniProtKB-KW"/>
</dbReference>
<keyword evidence="1" id="KW-0482">Metalloprotease</keyword>
<dbReference type="SUPFAM" id="SSF51556">
    <property type="entry name" value="Metallo-dependent hydrolases"/>
    <property type="match status" value="1"/>
</dbReference>
<keyword evidence="1" id="KW-0224">Dipeptidase</keyword>
<reference evidence="3 4" key="1">
    <citation type="submission" date="2024-03" db="EMBL/GenBank/DDBJ databases">
        <title>The genome assembly and annotation of the cricket Gryllus longicercus Weissman &amp; Gray.</title>
        <authorList>
            <person name="Szrajer S."/>
            <person name="Gray D."/>
            <person name="Ylla G."/>
        </authorList>
    </citation>
    <scope>NUCLEOTIDE SEQUENCE [LARGE SCALE GENOMIC DNA]</scope>
    <source>
        <strain evidence="3">DAG 2021-001</strain>
        <tissue evidence="3">Whole body minus gut</tissue>
    </source>
</reference>
<dbReference type="PANTHER" id="PTHR10443:SF21">
    <property type="entry name" value="DIPEPTIDASE"/>
    <property type="match status" value="1"/>
</dbReference>
<evidence type="ECO:0000313" key="3">
    <source>
        <dbReference type="EMBL" id="KAK7866897.1"/>
    </source>
</evidence>
<protein>
    <recommendedName>
        <fullName evidence="1">Dipeptidase</fullName>
        <ecNumber evidence="1">3.4.13.19</ecNumber>
    </recommendedName>
</protein>
<accession>A0AAN9VUD9</accession>
<dbReference type="CDD" id="cd01301">
    <property type="entry name" value="rDP_like"/>
    <property type="match status" value="1"/>
</dbReference>
<organism evidence="3 4">
    <name type="scientific">Gryllus longicercus</name>
    <dbReference type="NCBI Taxonomy" id="2509291"/>
    <lineage>
        <taxon>Eukaryota</taxon>
        <taxon>Metazoa</taxon>
        <taxon>Ecdysozoa</taxon>
        <taxon>Arthropoda</taxon>
        <taxon>Hexapoda</taxon>
        <taxon>Insecta</taxon>
        <taxon>Pterygota</taxon>
        <taxon>Neoptera</taxon>
        <taxon>Polyneoptera</taxon>
        <taxon>Orthoptera</taxon>
        <taxon>Ensifera</taxon>
        <taxon>Gryllidea</taxon>
        <taxon>Grylloidea</taxon>
        <taxon>Gryllidae</taxon>
        <taxon>Gryllinae</taxon>
        <taxon>Gryllus</taxon>
    </lineage>
</organism>
<keyword evidence="1" id="KW-0449">Lipoprotein</keyword>
<dbReference type="EMBL" id="JAZDUA010000133">
    <property type="protein sequence ID" value="KAK7866897.1"/>
    <property type="molecule type" value="Genomic_DNA"/>
</dbReference>
<dbReference type="GO" id="GO:0070573">
    <property type="term" value="F:metallodipeptidase activity"/>
    <property type="evidence" value="ECO:0007669"/>
    <property type="project" value="InterPro"/>
</dbReference>
<dbReference type="InterPro" id="IPR032466">
    <property type="entry name" value="Metal_Hydrolase"/>
</dbReference>
<dbReference type="GO" id="GO:0046872">
    <property type="term" value="F:metal ion binding"/>
    <property type="evidence" value="ECO:0007669"/>
    <property type="project" value="UniProtKB-UniRule"/>
</dbReference>
<dbReference type="Pfam" id="PF01244">
    <property type="entry name" value="Peptidase_M19"/>
    <property type="match status" value="1"/>
</dbReference>
<keyword evidence="2" id="KW-0812">Transmembrane</keyword>
<evidence type="ECO:0000256" key="2">
    <source>
        <dbReference type="SAM" id="Phobius"/>
    </source>
</evidence>
<dbReference type="Proteomes" id="UP001378592">
    <property type="component" value="Unassembled WGS sequence"/>
</dbReference>
<name>A0AAN9VUD9_9ORTH</name>
<keyword evidence="1" id="KW-1015">Disulfide bond</keyword>
<keyword evidence="1" id="KW-0862">Zinc</keyword>
<dbReference type="InterPro" id="IPR008257">
    <property type="entry name" value="Pept_M19"/>
</dbReference>
<comment type="caution">
    <text evidence="3">The sequence shown here is derived from an EMBL/GenBank/DDBJ whole genome shotgun (WGS) entry which is preliminary data.</text>
</comment>
<dbReference type="PROSITE" id="PS51365">
    <property type="entry name" value="RENAL_DIPEPTIDASE_2"/>
    <property type="match status" value="1"/>
</dbReference>
<keyword evidence="1" id="KW-0645">Protease</keyword>
<dbReference type="FunFam" id="3.20.20.140:FF:000030">
    <property type="entry name" value="Dipeptidase"/>
    <property type="match status" value="1"/>
</dbReference>
<keyword evidence="1" id="KW-0479">Metal-binding</keyword>
<comment type="subunit">
    <text evidence="1">Homodimer; disulfide-linked.</text>
</comment>
<dbReference type="Gene3D" id="3.20.20.140">
    <property type="entry name" value="Metal-dependent hydrolases"/>
    <property type="match status" value="1"/>
</dbReference>
<sequence>MTSVRVSVCCAGAAGLELDCRQWVAMCGLLVVTAALGVGVGVPLALELRSSRLLEARLQVVRRLLREVPLIDGHNDLPWNLRRYLHNQLRDFPFSEDLSRKGPWAGNRWTHTDLQRLRRGMVGAQFWSAYVPCGSQYLDSVQLTLEQIDVIRRLVDKYPAHMQLVTSAQGIEDAHRAGKVASLIGVEGGHSLGSSLAVLRMFYQLGARYMTLTHTCNTPWAGSSLADDARGDVGRELAAGIQEPNGLTAFGKLVIREMNRLGMMVDLSHASVQTMVDALAVTHAPVIFSHSSALALCNSSRNVPDHVLQSLALNGGIVMVSFYNNFLSCSDTATLHDVIAHINHIRKVAGVNHVGLGAGFDGINLTPTGLEDVSRYPLLLAELARDRRWSSTDLKKLAGANLVRVFRETEKVRDDWSDRTPTEDWISMEDLDGKTYCRYPGT</sequence>
<gene>
    <name evidence="3" type="ORF">R5R35_001639</name>
</gene>
<comment type="subcellular location">
    <subcellularLocation>
        <location evidence="1">Membrane</location>
        <topology evidence="1">Lipid-anchor</topology>
        <topology evidence="1">GPI-anchor</topology>
    </subcellularLocation>
</comment>
<evidence type="ECO:0000313" key="4">
    <source>
        <dbReference type="Proteomes" id="UP001378592"/>
    </source>
</evidence>
<comment type="cofactor">
    <cofactor evidence="1">
        <name>Zn(2+)</name>
        <dbReference type="ChEBI" id="CHEBI:29105"/>
    </cofactor>
</comment>
<proteinExistence type="inferred from homology"/>
<keyword evidence="4" id="KW-1185">Reference proteome</keyword>
<keyword evidence="2" id="KW-1133">Transmembrane helix</keyword>
<keyword evidence="1" id="KW-0378">Hydrolase</keyword>
<dbReference type="PANTHER" id="PTHR10443">
    <property type="entry name" value="MICROSOMAL DIPEPTIDASE"/>
    <property type="match status" value="1"/>
</dbReference>
<keyword evidence="2" id="KW-0472">Membrane</keyword>